<dbReference type="Proteomes" id="UP000788993">
    <property type="component" value="Unassembled WGS sequence"/>
</dbReference>
<keyword evidence="8 10" id="KW-0072">Autophagy</keyword>
<feature type="transmembrane region" description="Helical" evidence="10">
    <location>
        <begin position="156"/>
        <end position="175"/>
    </location>
</feature>
<dbReference type="GO" id="GO:0005774">
    <property type="term" value="C:vacuolar membrane"/>
    <property type="evidence" value="ECO:0007669"/>
    <property type="project" value="UniProtKB-SubCell"/>
</dbReference>
<dbReference type="Gene3D" id="1.20.1250.20">
    <property type="entry name" value="MFS general substrate transporter like domains"/>
    <property type="match status" value="1"/>
</dbReference>
<feature type="transmembrane region" description="Helical" evidence="10">
    <location>
        <begin position="236"/>
        <end position="260"/>
    </location>
</feature>
<dbReference type="InterPro" id="IPR050495">
    <property type="entry name" value="ATG22/LtaA_families"/>
</dbReference>
<feature type="transmembrane region" description="Helical" evidence="10">
    <location>
        <begin position="272"/>
        <end position="297"/>
    </location>
</feature>
<dbReference type="PANTHER" id="PTHR23519">
    <property type="entry name" value="AUTOPHAGY-RELATED PROTEIN 22"/>
    <property type="match status" value="1"/>
</dbReference>
<keyword evidence="5 10" id="KW-0812">Transmembrane</keyword>
<evidence type="ECO:0000256" key="9">
    <source>
        <dbReference type="ARBA" id="ARBA00023136"/>
    </source>
</evidence>
<feature type="transmembrane region" description="Helical" evidence="10">
    <location>
        <begin position="356"/>
        <end position="379"/>
    </location>
</feature>
<dbReference type="InterPro" id="IPR024671">
    <property type="entry name" value="Atg22-like"/>
</dbReference>
<feature type="transmembrane region" description="Helical" evidence="10">
    <location>
        <begin position="425"/>
        <end position="445"/>
    </location>
</feature>
<dbReference type="GO" id="GO:0032974">
    <property type="term" value="P:amino acid transmembrane export from vacuole"/>
    <property type="evidence" value="ECO:0007669"/>
    <property type="project" value="InterPro"/>
</dbReference>
<evidence type="ECO:0000256" key="1">
    <source>
        <dbReference type="ARBA" id="ARBA00004128"/>
    </source>
</evidence>
<evidence type="ECO:0000256" key="3">
    <source>
        <dbReference type="ARBA" id="ARBA00022448"/>
    </source>
</evidence>
<accession>A0A9P8NT98</accession>
<evidence type="ECO:0000313" key="13">
    <source>
        <dbReference type="Proteomes" id="UP000788993"/>
    </source>
</evidence>
<dbReference type="Pfam" id="PF11700">
    <property type="entry name" value="ATG22"/>
    <property type="match status" value="1"/>
</dbReference>
<keyword evidence="4 10" id="KW-0926">Vacuole</keyword>
<comment type="caution">
    <text evidence="12">The sequence shown here is derived from an EMBL/GenBank/DDBJ whole genome shotgun (WGS) entry which is preliminary data.</text>
</comment>
<dbReference type="GO" id="GO:0006914">
    <property type="term" value="P:autophagy"/>
    <property type="evidence" value="ECO:0007669"/>
    <property type="project" value="UniProtKB-KW"/>
</dbReference>
<dbReference type="InterPro" id="IPR036259">
    <property type="entry name" value="MFS_trans_sf"/>
</dbReference>
<dbReference type="SUPFAM" id="SSF103473">
    <property type="entry name" value="MFS general substrate transporter"/>
    <property type="match status" value="1"/>
</dbReference>
<feature type="transmembrane region" description="Helical" evidence="10">
    <location>
        <begin position="391"/>
        <end position="413"/>
    </location>
</feature>
<keyword evidence="6 10" id="KW-0029">Amino-acid transport</keyword>
<feature type="transmembrane region" description="Helical" evidence="10">
    <location>
        <begin position="125"/>
        <end position="144"/>
    </location>
</feature>
<feature type="transmembrane region" description="Helical" evidence="10">
    <location>
        <begin position="522"/>
        <end position="541"/>
    </location>
</feature>
<comment type="function">
    <text evidence="10">Vacuolar effluxer which mediate the efflux of amino acids resulting from autophagic degradation. The release of autophagic amino acids allows the maintenance of protein synthesis and viability during nitrogen starvation.</text>
</comment>
<comment type="subcellular location">
    <subcellularLocation>
        <location evidence="1 10">Vacuole membrane</location>
        <topology evidence="1 10">Multi-pass membrane protein</topology>
    </subcellularLocation>
</comment>
<dbReference type="CDD" id="cd17483">
    <property type="entry name" value="MFS_Atg22_like"/>
    <property type="match status" value="1"/>
</dbReference>
<comment type="similarity">
    <text evidence="2 10">Belongs to the ATG22 family.</text>
</comment>
<evidence type="ECO:0000256" key="5">
    <source>
        <dbReference type="ARBA" id="ARBA00022692"/>
    </source>
</evidence>
<dbReference type="AlphaFoldDB" id="A0A9P8NT98"/>
<evidence type="ECO:0000256" key="2">
    <source>
        <dbReference type="ARBA" id="ARBA00006978"/>
    </source>
</evidence>
<keyword evidence="3 10" id="KW-0813">Transport</keyword>
<feature type="domain" description="Major facilitator superfamily (MFS) profile" evidence="11">
    <location>
        <begin position="354"/>
        <end position="559"/>
    </location>
</feature>
<name>A0A9P8NT98_9ASCO</name>
<keyword evidence="9 10" id="KW-0472">Membrane</keyword>
<reference evidence="12" key="1">
    <citation type="journal article" date="2021" name="Open Biol.">
        <title>Shared evolutionary footprints suggest mitochondrial oxidative damage underlies multiple complex I losses in fungi.</title>
        <authorList>
            <person name="Schikora-Tamarit M.A."/>
            <person name="Marcet-Houben M."/>
            <person name="Nosek J."/>
            <person name="Gabaldon T."/>
        </authorList>
    </citation>
    <scope>NUCLEOTIDE SEQUENCE</scope>
    <source>
        <strain evidence="12">NCAIM Y.01608</strain>
    </source>
</reference>
<evidence type="ECO:0000256" key="4">
    <source>
        <dbReference type="ARBA" id="ARBA00022554"/>
    </source>
</evidence>
<feature type="transmembrane region" description="Helical" evidence="10">
    <location>
        <begin position="457"/>
        <end position="478"/>
    </location>
</feature>
<dbReference type="InterPro" id="IPR044738">
    <property type="entry name" value="Atg22"/>
</dbReference>
<dbReference type="PANTHER" id="PTHR23519:SF1">
    <property type="entry name" value="AUTOPHAGY-RELATED PROTEIN 22"/>
    <property type="match status" value="1"/>
</dbReference>
<evidence type="ECO:0000256" key="10">
    <source>
        <dbReference type="RuleBase" id="RU363073"/>
    </source>
</evidence>
<feature type="transmembrane region" description="Helical" evidence="10">
    <location>
        <begin position="490"/>
        <end position="513"/>
    </location>
</feature>
<dbReference type="InterPro" id="IPR020846">
    <property type="entry name" value="MFS_dom"/>
</dbReference>
<sequence length="559" mass="61566">MTEPLLDSSSDDEPSLVLPENINQPFTTGAEVFGWCLYSWAAEPFIVSVVGTYVPLLLEQIARDNGVKLIDKITPCNQPHDPTIPIPSPPKDGDFPNSTLTYASQNDSCVLPMFGGRFYIDTSSYALYTFSMSVLIQTILVISMSGAADRGSHRKSMLVGFGVTGGLITMCYWLVDDRNYYMASMLAILANSAFGGVNVCGNSFLSLLVNNHPSVRQIHLSKSLKLARMGEISSKISGICAASGYISALLMQIITMLVILHVRNNPNIDSLIYPLKLVIGLVGLWWFVFQLPIQFLLKPRLSKELHVSIEPPDPSKPGYSVNIVRYKMLVVGAYILHGYKTLFSAARAASQLKDIMAFLLGWFIISDSLTTINSTAILFAKSDLQMTTVQLSQIGVLTMISAIAGSVLLPNVIQPYFKLGLKQTMILIIVWASLIPLYGILGFFIRSLGLHHAVEMYVLAIWYGFSLGGVATISRSLYSMLIPPGQESVFFALFSITDKGSSIVGPFLVGLIIDKTHDIRKCFWLLFVFLIAAVPVFWYGIDVDRGINEATVLEHEQDE</sequence>
<proteinExistence type="inferred from homology"/>
<dbReference type="EMBL" id="JAEUBD010001540">
    <property type="protein sequence ID" value="KAH3659428.1"/>
    <property type="molecule type" value="Genomic_DNA"/>
</dbReference>
<protein>
    <recommendedName>
        <fullName evidence="10">Autophagy-related protein</fullName>
    </recommendedName>
</protein>
<organism evidence="12 13">
    <name type="scientific">Ogataea polymorpha</name>
    <dbReference type="NCBI Taxonomy" id="460523"/>
    <lineage>
        <taxon>Eukaryota</taxon>
        <taxon>Fungi</taxon>
        <taxon>Dikarya</taxon>
        <taxon>Ascomycota</taxon>
        <taxon>Saccharomycotina</taxon>
        <taxon>Pichiomycetes</taxon>
        <taxon>Pichiales</taxon>
        <taxon>Pichiaceae</taxon>
        <taxon>Ogataea</taxon>
    </lineage>
</organism>
<dbReference type="PROSITE" id="PS50850">
    <property type="entry name" value="MFS"/>
    <property type="match status" value="1"/>
</dbReference>
<dbReference type="GO" id="GO:0022857">
    <property type="term" value="F:transmembrane transporter activity"/>
    <property type="evidence" value="ECO:0007669"/>
    <property type="project" value="InterPro"/>
</dbReference>
<reference evidence="12" key="2">
    <citation type="submission" date="2021-01" db="EMBL/GenBank/DDBJ databases">
        <authorList>
            <person name="Schikora-Tamarit M.A."/>
        </authorList>
    </citation>
    <scope>NUCLEOTIDE SEQUENCE</scope>
    <source>
        <strain evidence="12">NCAIM Y.01608</strain>
    </source>
</reference>
<evidence type="ECO:0000256" key="6">
    <source>
        <dbReference type="ARBA" id="ARBA00022970"/>
    </source>
</evidence>
<evidence type="ECO:0000313" key="12">
    <source>
        <dbReference type="EMBL" id="KAH3659428.1"/>
    </source>
</evidence>
<evidence type="ECO:0000259" key="11">
    <source>
        <dbReference type="PROSITE" id="PS50850"/>
    </source>
</evidence>
<keyword evidence="13" id="KW-1185">Reference proteome</keyword>
<evidence type="ECO:0000256" key="8">
    <source>
        <dbReference type="ARBA" id="ARBA00023006"/>
    </source>
</evidence>
<keyword evidence="7 10" id="KW-1133">Transmembrane helix</keyword>
<evidence type="ECO:0000256" key="7">
    <source>
        <dbReference type="ARBA" id="ARBA00022989"/>
    </source>
</evidence>
<gene>
    <name evidence="12" type="ORF">OGATHE_006312</name>
</gene>